<evidence type="ECO:0000313" key="2">
    <source>
        <dbReference type="Proteomes" id="UP000287188"/>
    </source>
</evidence>
<reference evidence="2" key="1">
    <citation type="submission" date="2018-12" db="EMBL/GenBank/DDBJ databases">
        <title>Tengunoibacter tsumagoiensis gen. nov., sp. nov., Dictyobacter kobayashii sp. nov., D. alpinus sp. nov., and D. joshuensis sp. nov. and description of Dictyobacteraceae fam. nov. within the order Ktedonobacterales isolated from Tengu-no-mugimeshi.</title>
        <authorList>
            <person name="Wang C.M."/>
            <person name="Zheng Y."/>
            <person name="Sakai Y."/>
            <person name="Toyoda A."/>
            <person name="Minakuchi Y."/>
            <person name="Abe K."/>
            <person name="Yokota A."/>
            <person name="Yabe S."/>
        </authorList>
    </citation>
    <scope>NUCLEOTIDE SEQUENCE [LARGE SCALE GENOMIC DNA]</scope>
    <source>
        <strain evidence="2">Uno11</strain>
    </source>
</reference>
<dbReference type="AlphaFoldDB" id="A0A402AHV8"/>
<protein>
    <submittedName>
        <fullName evidence="1">Uncharacterized protein</fullName>
    </submittedName>
</protein>
<dbReference type="OrthoDB" id="1095187at2"/>
<keyword evidence="2" id="KW-1185">Reference proteome</keyword>
<proteinExistence type="predicted"/>
<gene>
    <name evidence="1" type="ORF">KDK_24430</name>
</gene>
<accession>A0A402AHV8</accession>
<sequence length="160" mass="18070">MKAYRRSNGSDIVKWRLQTNIQRDPSNVLLRCIPDFVFIWEDEESDPDLCLYGEAKRLFGTGASLAGKYVEEGLLDYTEGRYGRGHNYGIMIGYVLAAPLSKAVDAVKKAMNDRKAITAEISPFTLSNSFSSHLFTHQSTHLQNGFKDPMTIIHLFLDFS</sequence>
<dbReference type="Proteomes" id="UP000287188">
    <property type="component" value="Unassembled WGS sequence"/>
</dbReference>
<comment type="caution">
    <text evidence="1">The sequence shown here is derived from an EMBL/GenBank/DDBJ whole genome shotgun (WGS) entry which is preliminary data.</text>
</comment>
<organism evidence="1 2">
    <name type="scientific">Dictyobacter kobayashii</name>
    <dbReference type="NCBI Taxonomy" id="2014872"/>
    <lineage>
        <taxon>Bacteria</taxon>
        <taxon>Bacillati</taxon>
        <taxon>Chloroflexota</taxon>
        <taxon>Ktedonobacteria</taxon>
        <taxon>Ktedonobacterales</taxon>
        <taxon>Dictyobacteraceae</taxon>
        <taxon>Dictyobacter</taxon>
    </lineage>
</organism>
<dbReference type="EMBL" id="BIFS01000001">
    <property type="protein sequence ID" value="GCE18643.1"/>
    <property type="molecule type" value="Genomic_DNA"/>
</dbReference>
<name>A0A402AHV8_9CHLR</name>
<dbReference type="RefSeq" id="WP_136625197.1">
    <property type="nucleotide sequence ID" value="NZ_BIFS01000001.1"/>
</dbReference>
<evidence type="ECO:0000313" key="1">
    <source>
        <dbReference type="EMBL" id="GCE18643.1"/>
    </source>
</evidence>